<evidence type="ECO:0000313" key="3">
    <source>
        <dbReference type="EMBL" id="MFD2460533.1"/>
    </source>
</evidence>
<proteinExistence type="predicted"/>
<organism evidence="3 4">
    <name type="scientific">Amycolatopsis samaneae</name>
    <dbReference type="NCBI Taxonomy" id="664691"/>
    <lineage>
        <taxon>Bacteria</taxon>
        <taxon>Bacillati</taxon>
        <taxon>Actinomycetota</taxon>
        <taxon>Actinomycetes</taxon>
        <taxon>Pseudonocardiales</taxon>
        <taxon>Pseudonocardiaceae</taxon>
        <taxon>Amycolatopsis</taxon>
    </lineage>
</organism>
<evidence type="ECO:0000259" key="2">
    <source>
        <dbReference type="Pfam" id="PF23359"/>
    </source>
</evidence>
<dbReference type="Pfam" id="PF23359">
    <property type="entry name" value="Lsr2_DNA-bd"/>
    <property type="match status" value="1"/>
</dbReference>
<keyword evidence="1" id="KW-0238">DNA-binding</keyword>
<dbReference type="Proteomes" id="UP001597419">
    <property type="component" value="Unassembled WGS sequence"/>
</dbReference>
<dbReference type="Gene3D" id="4.10.320.10">
    <property type="entry name" value="E3-binding domain"/>
    <property type="match status" value="1"/>
</dbReference>
<dbReference type="RefSeq" id="WP_345393632.1">
    <property type="nucleotide sequence ID" value="NZ_BAABHG010000006.1"/>
</dbReference>
<feature type="domain" description="Lsr2 DNA-binding" evidence="2">
    <location>
        <begin position="189"/>
        <end position="222"/>
    </location>
</feature>
<evidence type="ECO:0000256" key="1">
    <source>
        <dbReference type="ARBA" id="ARBA00023125"/>
    </source>
</evidence>
<name>A0ABW5GI57_9PSEU</name>
<accession>A0ABW5GI57</accession>
<reference evidence="4" key="1">
    <citation type="journal article" date="2019" name="Int. J. Syst. Evol. Microbiol.">
        <title>The Global Catalogue of Microorganisms (GCM) 10K type strain sequencing project: providing services to taxonomists for standard genome sequencing and annotation.</title>
        <authorList>
            <consortium name="The Broad Institute Genomics Platform"/>
            <consortium name="The Broad Institute Genome Sequencing Center for Infectious Disease"/>
            <person name="Wu L."/>
            <person name="Ma J."/>
        </authorList>
    </citation>
    <scope>NUCLEOTIDE SEQUENCE [LARGE SCALE GENOMIC DNA]</scope>
    <source>
        <strain evidence="4">CGMCC 4.7643</strain>
    </source>
</reference>
<keyword evidence="4" id="KW-1185">Reference proteome</keyword>
<dbReference type="InterPro" id="IPR036625">
    <property type="entry name" value="E3-bd_dom_sf"/>
</dbReference>
<evidence type="ECO:0000313" key="4">
    <source>
        <dbReference type="Proteomes" id="UP001597419"/>
    </source>
</evidence>
<dbReference type="InterPro" id="IPR055370">
    <property type="entry name" value="Lsr2_DNA-bd"/>
</dbReference>
<sequence>MTLHSKEPIDKIDPLAYYLHSRGFGNVYDRMNWTENLRVTVRHYLLKEVPDEFYAEFAEGIGRGAPGSSREEQVEYILAQHAPWEIAFEIHNAAVIYVPTFAQLMTYLETDLHKDAWADAASWLARRVPDKLLKELLARGDEYAGTDASSYGDPIEGVYQLTEALAERGSLPELLTLWNEVNPPATPPPTTTEIRAWALENGYSVKSRGLLPAKVVREYEEAHAGRGAE</sequence>
<gene>
    <name evidence="3" type="ORF">ACFSYJ_18135</name>
</gene>
<comment type="caution">
    <text evidence="3">The sequence shown here is derived from an EMBL/GenBank/DDBJ whole genome shotgun (WGS) entry which is preliminary data.</text>
</comment>
<dbReference type="EMBL" id="JBHUKU010000009">
    <property type="protein sequence ID" value="MFD2460533.1"/>
    <property type="molecule type" value="Genomic_DNA"/>
</dbReference>
<protein>
    <recommendedName>
        <fullName evidence="2">Lsr2 DNA-binding domain-containing protein</fullName>
    </recommendedName>
</protein>